<accession>A0A8S5M0V5</accession>
<dbReference type="Gene3D" id="3.30.420.280">
    <property type="match status" value="1"/>
</dbReference>
<reference evidence="1" key="1">
    <citation type="journal article" date="2021" name="Proc. Natl. Acad. Sci. U.S.A.">
        <title>A Catalog of Tens of Thousands of Viruses from Human Metagenomes Reveals Hidden Associations with Chronic Diseases.</title>
        <authorList>
            <person name="Tisza M.J."/>
            <person name="Buck C.B."/>
        </authorList>
    </citation>
    <scope>NUCLEOTIDE SEQUENCE</scope>
    <source>
        <strain evidence="1">CtyFl19</strain>
    </source>
</reference>
<protein>
    <submittedName>
        <fullName evidence="1">Large subunit terminase</fullName>
    </submittedName>
</protein>
<sequence length="438" mass="49323">MEKRVEIDLGRPNSEPQWRFFLSRAKYTCYGGARGGGKSWAVVRKAAGGAWQYPGIQILLVRREFDEMENTLIGPLLRLFPPGTASYNRTNRVLTLCNGSGVKFGNLPGYGASVEGKYQGQSYDWLFLDEATNFTEEEFRGLAACVRGVNSIPKRVYLTCNPGGVGHAWVKRLFLDRQFRAGEDPADYCFIPATVDDNRDLMEANPDYVKQLELLPEDKRRAHRYGDWDALAGAYFSEFDREVHVCAPFLLPPGWARYRAFDYGLDMLACLWVAVEPGGRCYVYREWFEKDLVVSQAARRMLDLTAPGESIVCTMAPPDLWSRVKESGKTMAALFAEAGLGLSRTGNNRQAGWMAVKELLRQDETGAPGLQIFASCTRLISDLQCLRHDSRNPNDAAREPHGVTHGPDALRYFAQTYWLPPGKEEEGELEAYRRALWG</sequence>
<dbReference type="InterPro" id="IPR027417">
    <property type="entry name" value="P-loop_NTPase"/>
</dbReference>
<dbReference type="Gene3D" id="3.40.50.300">
    <property type="entry name" value="P-loop containing nucleotide triphosphate hydrolases"/>
    <property type="match status" value="1"/>
</dbReference>
<dbReference type="EMBL" id="BK014791">
    <property type="protein sequence ID" value="DAD75858.1"/>
    <property type="molecule type" value="Genomic_DNA"/>
</dbReference>
<name>A0A8S5M0V5_9CAUD</name>
<evidence type="ECO:0000313" key="1">
    <source>
        <dbReference type="EMBL" id="DAD75858.1"/>
    </source>
</evidence>
<proteinExistence type="predicted"/>
<organism evidence="1">
    <name type="scientific">Myoviridae sp. ctyFl19</name>
    <dbReference type="NCBI Taxonomy" id="2826717"/>
    <lineage>
        <taxon>Viruses</taxon>
        <taxon>Duplodnaviria</taxon>
        <taxon>Heunggongvirae</taxon>
        <taxon>Uroviricota</taxon>
        <taxon>Caudoviricetes</taxon>
    </lineage>
</organism>
<dbReference type="Pfam" id="PF03237">
    <property type="entry name" value="Terminase_6N"/>
    <property type="match status" value="1"/>
</dbReference>